<proteinExistence type="predicted"/>
<dbReference type="Proteomes" id="UP000054513">
    <property type="component" value="Unassembled WGS sequence"/>
</dbReference>
<reference evidence="1 2" key="1">
    <citation type="submission" date="2015-09" db="EMBL/GenBank/DDBJ databases">
        <title>Genome sequence of ICMP 19499.</title>
        <authorList>
            <person name="Visnovsky S.B."/>
            <person name="Lu A."/>
            <person name="Panda P."/>
            <person name="Pitman A.R."/>
        </authorList>
    </citation>
    <scope>NUCLEOTIDE SEQUENCE [LARGE SCALE GENOMIC DNA]</scope>
    <source>
        <strain evidence="1 2">ICMP 19499</strain>
    </source>
</reference>
<dbReference type="AlphaFoldDB" id="A0AAW3M1X6"/>
<organism evidence="1 2">
    <name type="scientific">Pseudomonas savastanoi</name>
    <name type="common">Pseudomonas syringae pv. savastanoi</name>
    <dbReference type="NCBI Taxonomy" id="29438"/>
    <lineage>
        <taxon>Bacteria</taxon>
        <taxon>Pseudomonadati</taxon>
        <taxon>Pseudomonadota</taxon>
        <taxon>Gammaproteobacteria</taxon>
        <taxon>Pseudomonadales</taxon>
        <taxon>Pseudomonadaceae</taxon>
        <taxon>Pseudomonas</taxon>
    </lineage>
</organism>
<comment type="caution">
    <text evidence="1">The sequence shown here is derived from an EMBL/GenBank/DDBJ whole genome shotgun (WGS) entry which is preliminary data.</text>
</comment>
<gene>
    <name evidence="1" type="ORF">AO287_17850</name>
</gene>
<protein>
    <submittedName>
        <fullName evidence="1">Uncharacterized protein</fullName>
    </submittedName>
</protein>
<evidence type="ECO:0000313" key="1">
    <source>
        <dbReference type="EMBL" id="KTC60156.1"/>
    </source>
</evidence>
<evidence type="ECO:0000313" key="2">
    <source>
        <dbReference type="Proteomes" id="UP000054513"/>
    </source>
</evidence>
<name>A0AAW3M1X6_PSESS</name>
<accession>A0AAW3M1X6</accession>
<sequence length="96" mass="11039">MTAGKDRHSSPQHLACRVLWDDNQQGKYMARSTRTDYAKVKIWLPNMTSEIEGSIAGIAIEVFAAIDGREKREKVLKMMQERHEKVSKHEEVLQKA</sequence>
<dbReference type="EMBL" id="LKCI01000019">
    <property type="protein sequence ID" value="KTC60156.1"/>
    <property type="molecule type" value="Genomic_DNA"/>
</dbReference>